<name>A0A0A9HI33_ARUDO</name>
<feature type="compositionally biased region" description="Basic residues" evidence="1">
    <location>
        <begin position="32"/>
        <end position="41"/>
    </location>
</feature>
<sequence length="103" mass="11887">MSRRESSVRVTRARAARRASGRTSRKVSSGRYLHRSRHRRDTRLVCAAARAQRRRMRTWSRRSSGRLLMRSTPSSSPSPFSGQQSRALRGGSDRDSMMRRIEP</sequence>
<dbReference type="EMBL" id="GBRH01161066">
    <property type="protein sequence ID" value="JAE36830.1"/>
    <property type="molecule type" value="Transcribed_RNA"/>
</dbReference>
<dbReference type="AlphaFoldDB" id="A0A0A9HI33"/>
<feature type="region of interest" description="Disordered" evidence="1">
    <location>
        <begin position="1"/>
        <end position="103"/>
    </location>
</feature>
<accession>A0A0A9HI33</accession>
<reference evidence="2" key="2">
    <citation type="journal article" date="2015" name="Data Brief">
        <title>Shoot transcriptome of the giant reed, Arundo donax.</title>
        <authorList>
            <person name="Barrero R.A."/>
            <person name="Guerrero F.D."/>
            <person name="Moolhuijzen P."/>
            <person name="Goolsby J.A."/>
            <person name="Tidwell J."/>
            <person name="Bellgard S.E."/>
            <person name="Bellgard M.I."/>
        </authorList>
    </citation>
    <scope>NUCLEOTIDE SEQUENCE</scope>
    <source>
        <tissue evidence="2">Shoot tissue taken approximately 20 cm above the soil surface</tissue>
    </source>
</reference>
<evidence type="ECO:0000256" key="1">
    <source>
        <dbReference type="SAM" id="MobiDB-lite"/>
    </source>
</evidence>
<organism evidence="2">
    <name type="scientific">Arundo donax</name>
    <name type="common">Giant reed</name>
    <name type="synonym">Donax arundinaceus</name>
    <dbReference type="NCBI Taxonomy" id="35708"/>
    <lineage>
        <taxon>Eukaryota</taxon>
        <taxon>Viridiplantae</taxon>
        <taxon>Streptophyta</taxon>
        <taxon>Embryophyta</taxon>
        <taxon>Tracheophyta</taxon>
        <taxon>Spermatophyta</taxon>
        <taxon>Magnoliopsida</taxon>
        <taxon>Liliopsida</taxon>
        <taxon>Poales</taxon>
        <taxon>Poaceae</taxon>
        <taxon>PACMAD clade</taxon>
        <taxon>Arundinoideae</taxon>
        <taxon>Arundineae</taxon>
        <taxon>Arundo</taxon>
    </lineage>
</organism>
<feature type="compositionally biased region" description="Basic residues" evidence="1">
    <location>
        <begin position="11"/>
        <end position="25"/>
    </location>
</feature>
<feature type="compositionally biased region" description="Basic and acidic residues" evidence="1">
    <location>
        <begin position="91"/>
        <end position="103"/>
    </location>
</feature>
<proteinExistence type="predicted"/>
<evidence type="ECO:0000313" key="2">
    <source>
        <dbReference type="EMBL" id="JAE36830.1"/>
    </source>
</evidence>
<feature type="compositionally biased region" description="Basic residues" evidence="1">
    <location>
        <begin position="51"/>
        <end position="64"/>
    </location>
</feature>
<feature type="compositionally biased region" description="Low complexity" evidence="1">
    <location>
        <begin position="65"/>
        <end position="81"/>
    </location>
</feature>
<protein>
    <submittedName>
        <fullName evidence="2">Uncharacterized protein</fullName>
    </submittedName>
</protein>
<reference evidence="2" key="1">
    <citation type="submission" date="2014-09" db="EMBL/GenBank/DDBJ databases">
        <authorList>
            <person name="Magalhaes I.L.F."/>
            <person name="Oliveira U."/>
            <person name="Santos F.R."/>
            <person name="Vidigal T.H.D.A."/>
            <person name="Brescovit A.D."/>
            <person name="Santos A.J."/>
        </authorList>
    </citation>
    <scope>NUCLEOTIDE SEQUENCE</scope>
    <source>
        <tissue evidence="2">Shoot tissue taken approximately 20 cm above the soil surface</tissue>
    </source>
</reference>